<name>A0ABW5SH75_9FLAO</name>
<comment type="caution">
    <text evidence="1">The sequence shown here is derived from an EMBL/GenBank/DDBJ whole genome shotgun (WGS) entry which is preliminary data.</text>
</comment>
<keyword evidence="2" id="KW-1185">Reference proteome</keyword>
<proteinExistence type="predicted"/>
<protein>
    <recommendedName>
        <fullName evidence="3">STAS/SEC14 domain-containing protein</fullName>
    </recommendedName>
</protein>
<evidence type="ECO:0000313" key="2">
    <source>
        <dbReference type="Proteomes" id="UP001597357"/>
    </source>
</evidence>
<sequence>MKFKESIHHHYILEEILLEHGNFYFCADFIVAEIKPEVLWNWEKAKGLISIARDFYKEGIPNLYISNKINEYAIDPMVWKKVIDTLGPTHYIAISRTTSSKVNLLFEEMFYKGNILQVEDLNEAINWFKNNKNLLKKNKI</sequence>
<dbReference type="Proteomes" id="UP001597357">
    <property type="component" value="Unassembled WGS sequence"/>
</dbReference>
<evidence type="ECO:0000313" key="1">
    <source>
        <dbReference type="EMBL" id="MFD2698730.1"/>
    </source>
</evidence>
<organism evidence="1 2">
    <name type="scientific">Mesonia sediminis</name>
    <dbReference type="NCBI Taxonomy" id="1703946"/>
    <lineage>
        <taxon>Bacteria</taxon>
        <taxon>Pseudomonadati</taxon>
        <taxon>Bacteroidota</taxon>
        <taxon>Flavobacteriia</taxon>
        <taxon>Flavobacteriales</taxon>
        <taxon>Flavobacteriaceae</taxon>
        <taxon>Mesonia</taxon>
    </lineage>
</organism>
<evidence type="ECO:0008006" key="3">
    <source>
        <dbReference type="Google" id="ProtNLM"/>
    </source>
</evidence>
<gene>
    <name evidence="1" type="ORF">ACFSQ0_12075</name>
</gene>
<dbReference type="RefSeq" id="WP_379048606.1">
    <property type="nucleotide sequence ID" value="NZ_JBHULZ010000041.1"/>
</dbReference>
<dbReference type="EMBL" id="JBHULZ010000041">
    <property type="protein sequence ID" value="MFD2698730.1"/>
    <property type="molecule type" value="Genomic_DNA"/>
</dbReference>
<accession>A0ABW5SH75</accession>
<reference evidence="2" key="1">
    <citation type="journal article" date="2019" name="Int. J. Syst. Evol. Microbiol.">
        <title>The Global Catalogue of Microorganisms (GCM) 10K type strain sequencing project: providing services to taxonomists for standard genome sequencing and annotation.</title>
        <authorList>
            <consortium name="The Broad Institute Genomics Platform"/>
            <consortium name="The Broad Institute Genome Sequencing Center for Infectious Disease"/>
            <person name="Wu L."/>
            <person name="Ma J."/>
        </authorList>
    </citation>
    <scope>NUCLEOTIDE SEQUENCE [LARGE SCALE GENOMIC DNA]</scope>
    <source>
        <strain evidence="2">KCTC 42255</strain>
    </source>
</reference>